<comment type="caution">
    <text evidence="3">The sequence shown here is derived from an EMBL/GenBank/DDBJ whole genome shotgun (WGS) entry which is preliminary data.</text>
</comment>
<feature type="region of interest" description="Disordered" evidence="1">
    <location>
        <begin position="130"/>
        <end position="200"/>
    </location>
</feature>
<feature type="region of interest" description="Disordered" evidence="1">
    <location>
        <begin position="20"/>
        <end position="48"/>
    </location>
</feature>
<evidence type="ECO:0000256" key="1">
    <source>
        <dbReference type="SAM" id="MobiDB-lite"/>
    </source>
</evidence>
<evidence type="ECO:0000313" key="4">
    <source>
        <dbReference type="Proteomes" id="UP000275385"/>
    </source>
</evidence>
<dbReference type="PANTHER" id="PTHR46333">
    <property type="entry name" value="CYTOKINESIS PROTEIN 3"/>
    <property type="match status" value="1"/>
</dbReference>
<protein>
    <recommendedName>
        <fullName evidence="2">Transglutaminase-like domain-containing protein</fullName>
    </recommendedName>
</protein>
<feature type="compositionally biased region" description="Low complexity" evidence="1">
    <location>
        <begin position="150"/>
        <end position="160"/>
    </location>
</feature>
<organism evidence="3 4">
    <name type="scientific">Coniochaeta pulveracea</name>
    <dbReference type="NCBI Taxonomy" id="177199"/>
    <lineage>
        <taxon>Eukaryota</taxon>
        <taxon>Fungi</taxon>
        <taxon>Dikarya</taxon>
        <taxon>Ascomycota</taxon>
        <taxon>Pezizomycotina</taxon>
        <taxon>Sordariomycetes</taxon>
        <taxon>Sordariomycetidae</taxon>
        <taxon>Coniochaetales</taxon>
        <taxon>Coniochaetaceae</taxon>
        <taxon>Coniochaeta</taxon>
    </lineage>
</organism>
<dbReference type="Proteomes" id="UP000275385">
    <property type="component" value="Unassembled WGS sequence"/>
</dbReference>
<evidence type="ECO:0000259" key="2">
    <source>
        <dbReference type="Pfam" id="PF01841"/>
    </source>
</evidence>
<dbReference type="PANTHER" id="PTHR46333:SF5">
    <property type="entry name" value="TRANSGLUTAMINASE-LIKE DOMAIN-CONTAINING PROTEIN"/>
    <property type="match status" value="1"/>
</dbReference>
<dbReference type="InterPro" id="IPR052557">
    <property type="entry name" value="CAP/Cytokinesis_protein"/>
</dbReference>
<gene>
    <name evidence="3" type="ORF">DL546_003654</name>
</gene>
<dbReference type="InterPro" id="IPR038765">
    <property type="entry name" value="Papain-like_cys_pep_sf"/>
</dbReference>
<dbReference type="InterPro" id="IPR002931">
    <property type="entry name" value="Transglutaminase-like"/>
</dbReference>
<dbReference type="STRING" id="177199.A0A420YHZ8"/>
<feature type="compositionally biased region" description="Pro residues" evidence="1">
    <location>
        <begin position="27"/>
        <end position="43"/>
    </location>
</feature>
<proteinExistence type="predicted"/>
<evidence type="ECO:0000313" key="3">
    <source>
        <dbReference type="EMBL" id="RKU47507.1"/>
    </source>
</evidence>
<reference evidence="3 4" key="1">
    <citation type="submission" date="2018-08" db="EMBL/GenBank/DDBJ databases">
        <title>Draft genome of the lignicolous fungus Coniochaeta pulveracea.</title>
        <authorList>
            <person name="Borstlap C.J."/>
            <person name="De Witt R.N."/>
            <person name="Botha A."/>
            <person name="Volschenk H."/>
        </authorList>
    </citation>
    <scope>NUCLEOTIDE SEQUENCE [LARGE SCALE GENOMIC DNA]</scope>
    <source>
        <strain evidence="3 4">CAB683</strain>
    </source>
</reference>
<dbReference type="GO" id="GO:0005737">
    <property type="term" value="C:cytoplasm"/>
    <property type="evidence" value="ECO:0007669"/>
    <property type="project" value="TreeGrafter"/>
</dbReference>
<dbReference type="SUPFAM" id="SSF54001">
    <property type="entry name" value="Cysteine proteinases"/>
    <property type="match status" value="1"/>
</dbReference>
<dbReference type="Gene3D" id="3.10.620.30">
    <property type="match status" value="1"/>
</dbReference>
<sequence length="584" mass="64651">MGEVEEPQFTTLAERVAALNKQKNFQAPPPNAGRRAPPPPPNRPASRTASAAAFTAQNHVWPLSQWTRSRYTTLAWARPPASNANTDVYHEGLAGTPTSETIRAQCRREAKLEFVRRVVYVYLLQATRSAPEVPRVTEPSRPSLPPRVPTLPVRPARPTAMDSDEQAPALPARRLPLPPRPTPTPRDRQEGVPPPVPVSSRPTFAQIDAACRATGGAAVTGQSASIPAGDSCLVCRDYSAPDAVAAQYPRESLPRQDPVSYLAHVLCDPFPSATDKARAIFTWFHHNMAYDTHGFFNKCIPRGLSAAEQIFSGKAVCQGYADTYEAIARRAGLECIVISGHGKGFGFADVKPGQPIPDFESTHAWNAVRIDGGEWKLIDVCWGAGHIGADREYNKKFKPKMFWLENKLFGLKHFPSNPNHFFRDDGRIPTWEEYVVGPFKGEQAHWQGDGEGFSEYTFSPRPKHIPVNSGEVVRFQFGKICPHWDGEKHGKGKPLLLMMRIRGPNGRGFSNGRKDDLVTLETNGSWWWVDIPARDLGAPGEKLECMALTTLDNKDARGVTAEHFATRKGRAAMSWSYIALWELV</sequence>
<dbReference type="OrthoDB" id="6129702at2759"/>
<feature type="domain" description="Transglutaminase-like" evidence="2">
    <location>
        <begin position="272"/>
        <end position="379"/>
    </location>
</feature>
<dbReference type="Pfam" id="PF01841">
    <property type="entry name" value="Transglut_core"/>
    <property type="match status" value="1"/>
</dbReference>
<dbReference type="AlphaFoldDB" id="A0A420YHZ8"/>
<keyword evidence="4" id="KW-1185">Reference proteome</keyword>
<accession>A0A420YHZ8</accession>
<name>A0A420YHZ8_9PEZI</name>
<dbReference type="EMBL" id="QVQW01000008">
    <property type="protein sequence ID" value="RKU47507.1"/>
    <property type="molecule type" value="Genomic_DNA"/>
</dbReference>